<accession>A0ABU4HL90</accession>
<evidence type="ECO:0000313" key="4">
    <source>
        <dbReference type="EMBL" id="MDW5593467.1"/>
    </source>
</evidence>
<dbReference type="SMART" id="SM00382">
    <property type="entry name" value="AAA"/>
    <property type="match status" value="1"/>
</dbReference>
<dbReference type="InterPro" id="IPR015854">
    <property type="entry name" value="ABC_transpr_LolD-like"/>
</dbReference>
<evidence type="ECO:0000256" key="2">
    <source>
        <dbReference type="ARBA" id="ARBA00022840"/>
    </source>
</evidence>
<name>A0ABU4HL90_9ACTN</name>
<dbReference type="SUPFAM" id="SSF52540">
    <property type="entry name" value="P-loop containing nucleoside triphosphate hydrolases"/>
    <property type="match status" value="1"/>
</dbReference>
<evidence type="ECO:0000256" key="1">
    <source>
        <dbReference type="ARBA" id="ARBA00022741"/>
    </source>
</evidence>
<dbReference type="InterPro" id="IPR027417">
    <property type="entry name" value="P-loop_NTPase"/>
</dbReference>
<sequence>MLLSLERATTHRALDTESGQGVVDVTLAVDRGGFVGVWGVRRSGKTALLRLAAGLERPSDGSVRIDGRDTSGMSEAERGRLRLTTIGLVDQTEPHNREVALEDLVALPMLSATRRREAHRRALEVLSYVDLGDRAKVRWCELSSSERTLARTARAIVRRPALLLVDEPALDLGALQEERVVQLLRRLVQELGVGVLMASASMSALHPARQLFVLNEGRLTVLNSRTGGTIVPFPASN</sequence>
<reference evidence="5" key="1">
    <citation type="submission" date="2023-07" db="EMBL/GenBank/DDBJ databases">
        <title>Conexibacter stalactiti sp. nov., isolated from stalactites in a lava cave and emended description of the genus Conexibacter.</title>
        <authorList>
            <person name="Lee S.D."/>
        </authorList>
    </citation>
    <scope>NUCLEOTIDE SEQUENCE [LARGE SCALE GENOMIC DNA]</scope>
    <source>
        <strain evidence="5">KCTC 39840</strain>
    </source>
</reference>
<dbReference type="GO" id="GO:0005524">
    <property type="term" value="F:ATP binding"/>
    <property type="evidence" value="ECO:0007669"/>
    <property type="project" value="UniProtKB-KW"/>
</dbReference>
<dbReference type="InterPro" id="IPR003439">
    <property type="entry name" value="ABC_transporter-like_ATP-bd"/>
</dbReference>
<comment type="caution">
    <text evidence="4">The sequence shown here is derived from an EMBL/GenBank/DDBJ whole genome shotgun (WGS) entry which is preliminary data.</text>
</comment>
<evidence type="ECO:0000313" key="5">
    <source>
        <dbReference type="Proteomes" id="UP001284601"/>
    </source>
</evidence>
<dbReference type="PANTHER" id="PTHR24220">
    <property type="entry name" value="IMPORT ATP-BINDING PROTEIN"/>
    <property type="match status" value="1"/>
</dbReference>
<gene>
    <name evidence="4" type="ORF">R7226_03905</name>
</gene>
<dbReference type="InterPro" id="IPR003593">
    <property type="entry name" value="AAA+_ATPase"/>
</dbReference>
<keyword evidence="2 4" id="KW-0067">ATP-binding</keyword>
<dbReference type="Gene3D" id="3.40.50.300">
    <property type="entry name" value="P-loop containing nucleotide triphosphate hydrolases"/>
    <property type="match status" value="1"/>
</dbReference>
<reference evidence="4 5" key="2">
    <citation type="submission" date="2023-10" db="EMBL/GenBank/DDBJ databases">
        <authorList>
            <person name="Han X.F."/>
        </authorList>
    </citation>
    <scope>NUCLEOTIDE SEQUENCE [LARGE SCALE GENOMIC DNA]</scope>
    <source>
        <strain evidence="4 5">KCTC 39840</strain>
    </source>
</reference>
<organism evidence="4 5">
    <name type="scientific">Conexibacter stalactiti</name>
    <dbReference type="NCBI Taxonomy" id="1940611"/>
    <lineage>
        <taxon>Bacteria</taxon>
        <taxon>Bacillati</taxon>
        <taxon>Actinomycetota</taxon>
        <taxon>Thermoleophilia</taxon>
        <taxon>Solirubrobacterales</taxon>
        <taxon>Conexibacteraceae</taxon>
        <taxon>Conexibacter</taxon>
    </lineage>
</organism>
<evidence type="ECO:0000259" key="3">
    <source>
        <dbReference type="PROSITE" id="PS50893"/>
    </source>
</evidence>
<keyword evidence="5" id="KW-1185">Reference proteome</keyword>
<feature type="domain" description="ABC transporter" evidence="3">
    <location>
        <begin position="5"/>
        <end position="234"/>
    </location>
</feature>
<dbReference type="PROSITE" id="PS50893">
    <property type="entry name" value="ABC_TRANSPORTER_2"/>
    <property type="match status" value="1"/>
</dbReference>
<dbReference type="RefSeq" id="WP_318595728.1">
    <property type="nucleotide sequence ID" value="NZ_JAWSTH010000005.1"/>
</dbReference>
<keyword evidence="1" id="KW-0547">Nucleotide-binding</keyword>
<dbReference type="EMBL" id="JAWSTH010000005">
    <property type="protein sequence ID" value="MDW5593467.1"/>
    <property type="molecule type" value="Genomic_DNA"/>
</dbReference>
<proteinExistence type="predicted"/>
<protein>
    <submittedName>
        <fullName evidence="4">ATP-binding cassette domain-containing protein</fullName>
    </submittedName>
</protein>
<dbReference type="Proteomes" id="UP001284601">
    <property type="component" value="Unassembled WGS sequence"/>
</dbReference>
<dbReference type="Pfam" id="PF00005">
    <property type="entry name" value="ABC_tran"/>
    <property type="match status" value="1"/>
</dbReference>